<protein>
    <submittedName>
        <fullName evidence="2">Uncharacterized protein</fullName>
    </submittedName>
</protein>
<name>A0A7Z1B2N6_9BACI</name>
<feature type="transmembrane region" description="Helical" evidence="1">
    <location>
        <begin position="21"/>
        <end position="38"/>
    </location>
</feature>
<evidence type="ECO:0000256" key="1">
    <source>
        <dbReference type="SAM" id="Phobius"/>
    </source>
</evidence>
<sequence length="40" mass="4531">MLYFSSQSERKNEKKLPVSAASARVFIYFCGFAPAIPFKT</sequence>
<evidence type="ECO:0000313" key="3">
    <source>
        <dbReference type="Proteomes" id="UP000185604"/>
    </source>
</evidence>
<organism evidence="2 3">
    <name type="scientific">Bacillus paralicheniformis</name>
    <dbReference type="NCBI Taxonomy" id="1648923"/>
    <lineage>
        <taxon>Bacteria</taxon>
        <taxon>Bacillati</taxon>
        <taxon>Bacillota</taxon>
        <taxon>Bacilli</taxon>
        <taxon>Bacillales</taxon>
        <taxon>Bacillaceae</taxon>
        <taxon>Bacillus</taxon>
    </lineage>
</organism>
<keyword evidence="1" id="KW-0472">Membrane</keyword>
<dbReference type="EMBL" id="LKPO01000021">
    <property type="protein sequence ID" value="OLF90103.1"/>
    <property type="molecule type" value="Genomic_DNA"/>
</dbReference>
<reference evidence="2 3" key="1">
    <citation type="journal article" date="2016" name="Front. Microbiol.">
        <title>High-Level Heat Resistance of Spores of Bacillus amyloliquefaciens and Bacillus licheniformis Results from the Presence of a spoVA Operon in a Tn1546 Transposon.</title>
        <authorList>
            <person name="Berendsen E.M."/>
            <person name="Koning R.A."/>
            <person name="Boekhorst J."/>
            <person name="de Jong A."/>
            <person name="Kuipers O.P."/>
            <person name="Wells-Bennik M.H."/>
        </authorList>
    </citation>
    <scope>NUCLEOTIDE SEQUENCE [LARGE SCALE GENOMIC DNA]</scope>
    <source>
        <strain evidence="2 3">B4121</strain>
    </source>
</reference>
<dbReference type="Proteomes" id="UP000185604">
    <property type="component" value="Unassembled WGS sequence"/>
</dbReference>
<dbReference type="AlphaFoldDB" id="A0A7Z1B2N6"/>
<keyword evidence="1" id="KW-1133">Transmembrane helix</keyword>
<accession>A0A7Z1B2N6</accession>
<gene>
    <name evidence="2" type="ORF">B4121_3378</name>
</gene>
<evidence type="ECO:0000313" key="2">
    <source>
        <dbReference type="EMBL" id="OLF90103.1"/>
    </source>
</evidence>
<proteinExistence type="predicted"/>
<keyword evidence="1" id="KW-0812">Transmembrane</keyword>
<comment type="caution">
    <text evidence="2">The sequence shown here is derived from an EMBL/GenBank/DDBJ whole genome shotgun (WGS) entry which is preliminary data.</text>
</comment>